<evidence type="ECO:0000313" key="3">
    <source>
        <dbReference type="EMBL" id="GFG60228.1"/>
    </source>
</evidence>
<evidence type="ECO:0000256" key="1">
    <source>
        <dbReference type="SAM" id="MobiDB-lite"/>
    </source>
</evidence>
<dbReference type="Gene3D" id="3.30.750.24">
    <property type="entry name" value="STAS domain"/>
    <property type="match status" value="1"/>
</dbReference>
<dbReference type="PROSITE" id="PS50801">
    <property type="entry name" value="STAS"/>
    <property type="match status" value="1"/>
</dbReference>
<gene>
    <name evidence="3" type="ORF">MMUR_43640</name>
</gene>
<feature type="region of interest" description="Disordered" evidence="1">
    <location>
        <begin position="1"/>
        <end position="21"/>
    </location>
</feature>
<dbReference type="AlphaFoldDB" id="A0A7I9WSA5"/>
<dbReference type="RefSeq" id="WP_193490457.1">
    <property type="nucleotide sequence ID" value="NZ_BAAAMC010000034.1"/>
</dbReference>
<dbReference type="SUPFAM" id="SSF52091">
    <property type="entry name" value="SpoIIaa-like"/>
    <property type="match status" value="1"/>
</dbReference>
<dbReference type="InterPro" id="IPR002645">
    <property type="entry name" value="STAS_dom"/>
</dbReference>
<evidence type="ECO:0000259" key="2">
    <source>
        <dbReference type="PROSITE" id="PS50801"/>
    </source>
</evidence>
<dbReference type="Proteomes" id="UP000465241">
    <property type="component" value="Unassembled WGS sequence"/>
</dbReference>
<dbReference type="InterPro" id="IPR036513">
    <property type="entry name" value="STAS_dom_sf"/>
</dbReference>
<feature type="compositionally biased region" description="Low complexity" evidence="1">
    <location>
        <begin position="1"/>
        <end position="14"/>
    </location>
</feature>
<proteinExistence type="predicted"/>
<keyword evidence="4" id="KW-1185">Reference proteome</keyword>
<feature type="domain" description="STAS" evidence="2">
    <location>
        <begin position="43"/>
        <end position="130"/>
    </location>
</feature>
<dbReference type="EMBL" id="BLKT01000003">
    <property type="protein sequence ID" value="GFG60228.1"/>
    <property type="molecule type" value="Genomic_DNA"/>
</dbReference>
<accession>A0A7I9WSA5</accession>
<dbReference type="CDD" id="cd07043">
    <property type="entry name" value="STAS_anti-anti-sigma_factors"/>
    <property type="match status" value="1"/>
</dbReference>
<evidence type="ECO:0000313" key="4">
    <source>
        <dbReference type="Proteomes" id="UP000465241"/>
    </source>
</evidence>
<sequence length="130" mass="13771">MSIDTGTTGTWTLTMNRSAQPGQPATVHQLRFTTEWMAPTHAVMSVLGDIDAANADVFLDGVLMKVLLCHSLELDLSGVKFFSSAGYSALCILTERCAAAEVALSVTPSRCVRRVVELCSATTTVAAGPH</sequence>
<protein>
    <recommendedName>
        <fullName evidence="2">STAS domain-containing protein</fullName>
    </recommendedName>
</protein>
<organism evidence="3 4">
    <name type="scientific">Mycolicibacterium murale</name>
    <dbReference type="NCBI Taxonomy" id="182220"/>
    <lineage>
        <taxon>Bacteria</taxon>
        <taxon>Bacillati</taxon>
        <taxon>Actinomycetota</taxon>
        <taxon>Actinomycetes</taxon>
        <taxon>Mycobacteriales</taxon>
        <taxon>Mycobacteriaceae</taxon>
        <taxon>Mycolicibacterium</taxon>
    </lineage>
</organism>
<dbReference type="Pfam" id="PF01740">
    <property type="entry name" value="STAS"/>
    <property type="match status" value="1"/>
</dbReference>
<comment type="caution">
    <text evidence="3">The sequence shown here is derived from an EMBL/GenBank/DDBJ whole genome shotgun (WGS) entry which is preliminary data.</text>
</comment>
<reference evidence="3 4" key="1">
    <citation type="journal article" date="2019" name="Emerg. Microbes Infect.">
        <title>Comprehensive subspecies identification of 175 nontuberculous mycobacteria species based on 7547 genomic profiles.</title>
        <authorList>
            <person name="Matsumoto Y."/>
            <person name="Kinjo T."/>
            <person name="Motooka D."/>
            <person name="Nabeya D."/>
            <person name="Jung N."/>
            <person name="Uechi K."/>
            <person name="Horii T."/>
            <person name="Iida T."/>
            <person name="Fujita J."/>
            <person name="Nakamura S."/>
        </authorList>
    </citation>
    <scope>NUCLEOTIDE SEQUENCE [LARGE SCALE GENOMIC DNA]</scope>
    <source>
        <strain evidence="3 4">JCM 13392</strain>
    </source>
</reference>
<name>A0A7I9WSA5_9MYCO</name>